<evidence type="ECO:0000256" key="9">
    <source>
        <dbReference type="ARBA" id="ARBA00042761"/>
    </source>
</evidence>
<evidence type="ECO:0000256" key="7">
    <source>
        <dbReference type="ARBA" id="ARBA00023242"/>
    </source>
</evidence>
<evidence type="ECO:0000259" key="11">
    <source>
        <dbReference type="Pfam" id="PF01612"/>
    </source>
</evidence>
<keyword evidence="5" id="KW-0269">Exonuclease</keyword>
<keyword evidence="7" id="KW-0539">Nucleus</keyword>
<comment type="caution">
    <text evidence="13">The sequence shown here is derived from an EMBL/GenBank/DDBJ whole genome shotgun (WGS) entry which is preliminary data.</text>
</comment>
<keyword evidence="4" id="KW-0378">Hydrolase</keyword>
<keyword evidence="14" id="KW-1185">Reference proteome</keyword>
<keyword evidence="6" id="KW-0460">Magnesium</keyword>
<sequence>MQSTQASISNFLSDNSTSADLEHTQYIESDINQIETRNLSSSAIDVPEASILVDGNFSTSDSLVDEDNSDEDDGDDNDAESEQFQENLTRNSALFQYFEKVQSDLSKTKYPPPYSSKTFWIRPMDTYFAMQLKNPLSELYKPDIFLWQPHHLLQNGYKDLKCISEQCSGNVTSKGYYKDPHARRAVGLTRCFYIMSYRYACSSCKVTFNAHDPKLMVQLPIELQEAFPAIITHKGAVSREVADLLRPCVQNSVGPKRFSKIIRELHMLEHDRLELIYLTNILKKKKKEAEGVGAFFKSAPTIYAPFSSFDDQSGYAGYVPTPVYFRTLYTSIIEKLRPFMDKMLMLTGGKIIRGDHSFKIVNHIAKIEKSSAFTALYTVVNEYEEIRLMLLVPSKSHSYLKWSFEKMYEAYKMYGHELPTVFFTDDVRADRRFIESVIPSLTAGVQKQSYKSIDSNYKTLPELELPDFVNVGYFNQFLQIETVISDLNDKLSIECEGTIAVGFDCEWSFDEETSRVSNGVDTIQIAYGNEIFVLHLNQEWSNLPQSLKLFLSNKNILKVGKNVSGDLNRIERTFSGVKCQAPIELGKFCKNRGLIEHGKFSLSDISAKVLGYQLNKDERLGNWSVPRLSDLQLKYAALDAWASLRIFEEAKLVPEVGTRLASNSVVVPGTYVRFRPRGENNYVALGRVDEQKEEDWKEFKSLQKSASGTRVIVTILHVSSPAFIPSRLGKSLASYLPVPFKLPILKSELETESEEIVNGCINRDISGSNNSVARSTIIEDIEDDSTSNAQVLTNEQIREELNSMFEDCVSDVDQSSFEYGYKKIMTIKNLNDTLNQDRVFSRVIKDVFHLMDLIKTPSNHGLQVEFSRRFRDVLLVLDAEDKMKVEKVLKENMGTTWDEKMKYDSDWIWKRVKRRVREPCSLFTQLKTLFLTFGPMKCSVTGSALFDHVAWNQVANILHSVNLGHVSDPPDVVLYMKMGIDKYGLQKYHCLRGTNSLEGGIHRHIIKKFGSYGAGPALTDSALAEFRMRHNLDVGTANRFFRNYRSHYDPWLTQVIHEKRLLLNLPTDVNQVAVGLNSLLYRGSEESFGICPLSTDVMSQLHIKQDPKKNIPRRVPDGSTLCVKFDRIKYIANLQQVLYPVLPVLTNEEKALFNMILLKHYTSTSSMPNFYTIAISWNSSTKENMELRVDDPQHMSYHNSLYVEPNNIPPHVTNRRPRPLNHLQLEVIGFNPMIPQINTTNIPSFNQHQYTSLPQEVNIVSNSRP</sequence>
<protein>
    <recommendedName>
        <fullName evidence="8">3'-5' exonuclease</fullName>
    </recommendedName>
    <alternativeName>
        <fullName evidence="9">Werner Syndrome-like exonuclease</fullName>
    </alternativeName>
</protein>
<evidence type="ECO:0000259" key="12">
    <source>
        <dbReference type="Pfam" id="PF20499"/>
    </source>
</evidence>
<dbReference type="InterPro" id="IPR002562">
    <property type="entry name" value="3'-5'_exonuclease_dom"/>
</dbReference>
<dbReference type="PANTHER" id="PTHR13620:SF109">
    <property type="entry name" value="3'-5' EXONUCLEASE"/>
    <property type="match status" value="1"/>
</dbReference>
<evidence type="ECO:0000256" key="4">
    <source>
        <dbReference type="ARBA" id="ARBA00022801"/>
    </source>
</evidence>
<dbReference type="PANTHER" id="PTHR13620">
    <property type="entry name" value="3-5 EXONUCLEASE"/>
    <property type="match status" value="1"/>
</dbReference>
<dbReference type="GO" id="GO:0003676">
    <property type="term" value="F:nucleic acid binding"/>
    <property type="evidence" value="ECO:0007669"/>
    <property type="project" value="InterPro"/>
</dbReference>
<evidence type="ECO:0000313" key="14">
    <source>
        <dbReference type="Proteomes" id="UP000603453"/>
    </source>
</evidence>
<feature type="domain" description="3'-5' exonuclease" evidence="11">
    <location>
        <begin position="495"/>
        <end position="648"/>
    </location>
</feature>
<organism evidence="13 14">
    <name type="scientific">Mucor saturninus</name>
    <dbReference type="NCBI Taxonomy" id="64648"/>
    <lineage>
        <taxon>Eukaryota</taxon>
        <taxon>Fungi</taxon>
        <taxon>Fungi incertae sedis</taxon>
        <taxon>Mucoromycota</taxon>
        <taxon>Mucoromycotina</taxon>
        <taxon>Mucoromycetes</taxon>
        <taxon>Mucorales</taxon>
        <taxon>Mucorineae</taxon>
        <taxon>Mucoraceae</taxon>
        <taxon>Mucor</taxon>
    </lineage>
</organism>
<evidence type="ECO:0000256" key="6">
    <source>
        <dbReference type="ARBA" id="ARBA00022842"/>
    </source>
</evidence>
<evidence type="ECO:0000256" key="8">
    <source>
        <dbReference type="ARBA" id="ARBA00040531"/>
    </source>
</evidence>
<dbReference type="InterPro" id="IPR051132">
    <property type="entry name" value="3-5_Exonuclease_domain"/>
</dbReference>
<dbReference type="Gene3D" id="3.30.420.10">
    <property type="entry name" value="Ribonuclease H-like superfamily/Ribonuclease H"/>
    <property type="match status" value="1"/>
</dbReference>
<evidence type="ECO:0000313" key="13">
    <source>
        <dbReference type="EMBL" id="KAG2191353.1"/>
    </source>
</evidence>
<comment type="subcellular location">
    <subcellularLocation>
        <location evidence="1">Nucleus</location>
    </subcellularLocation>
</comment>
<evidence type="ECO:0000256" key="10">
    <source>
        <dbReference type="SAM" id="MobiDB-lite"/>
    </source>
</evidence>
<feature type="region of interest" description="Disordered" evidence="10">
    <location>
        <begin position="57"/>
        <end position="83"/>
    </location>
</feature>
<dbReference type="GO" id="GO:0046872">
    <property type="term" value="F:metal ion binding"/>
    <property type="evidence" value="ECO:0007669"/>
    <property type="project" value="UniProtKB-KW"/>
</dbReference>
<dbReference type="Proteomes" id="UP000603453">
    <property type="component" value="Unassembled WGS sequence"/>
</dbReference>
<keyword evidence="3" id="KW-0479">Metal-binding</keyword>
<evidence type="ECO:0000256" key="1">
    <source>
        <dbReference type="ARBA" id="ARBA00004123"/>
    </source>
</evidence>
<dbReference type="CDD" id="cd06141">
    <property type="entry name" value="WRN_exo"/>
    <property type="match status" value="1"/>
</dbReference>
<dbReference type="Pfam" id="PF01612">
    <property type="entry name" value="DNA_pol_A_exo1"/>
    <property type="match status" value="1"/>
</dbReference>
<dbReference type="InterPro" id="IPR012337">
    <property type="entry name" value="RNaseH-like_sf"/>
</dbReference>
<evidence type="ECO:0000256" key="2">
    <source>
        <dbReference type="ARBA" id="ARBA00022722"/>
    </source>
</evidence>
<dbReference type="GO" id="GO:0006139">
    <property type="term" value="P:nucleobase-containing compound metabolic process"/>
    <property type="evidence" value="ECO:0007669"/>
    <property type="project" value="InterPro"/>
</dbReference>
<dbReference type="SUPFAM" id="SSF53098">
    <property type="entry name" value="Ribonuclease H-like"/>
    <property type="match status" value="1"/>
</dbReference>
<dbReference type="InterPro" id="IPR036397">
    <property type="entry name" value="RNaseH_sf"/>
</dbReference>
<feature type="compositionally biased region" description="Acidic residues" evidence="10">
    <location>
        <begin position="63"/>
        <end position="83"/>
    </location>
</feature>
<dbReference type="GO" id="GO:0008408">
    <property type="term" value="F:3'-5' exonuclease activity"/>
    <property type="evidence" value="ECO:0007669"/>
    <property type="project" value="InterPro"/>
</dbReference>
<dbReference type="InterPro" id="IPR046616">
    <property type="entry name" value="DUF6729"/>
</dbReference>
<gene>
    <name evidence="13" type="ORF">INT47_003857</name>
</gene>
<evidence type="ECO:0000256" key="5">
    <source>
        <dbReference type="ARBA" id="ARBA00022839"/>
    </source>
</evidence>
<dbReference type="EMBL" id="JAEPRD010000427">
    <property type="protein sequence ID" value="KAG2191353.1"/>
    <property type="molecule type" value="Genomic_DNA"/>
</dbReference>
<evidence type="ECO:0000256" key="3">
    <source>
        <dbReference type="ARBA" id="ARBA00022723"/>
    </source>
</evidence>
<proteinExistence type="predicted"/>
<dbReference type="AlphaFoldDB" id="A0A8H7QGS0"/>
<feature type="domain" description="DUF6729" evidence="12">
    <location>
        <begin position="117"/>
        <end position="300"/>
    </location>
</feature>
<name>A0A8H7QGS0_9FUNG</name>
<feature type="non-terminal residue" evidence="13">
    <location>
        <position position="1"/>
    </location>
</feature>
<keyword evidence="2" id="KW-0540">Nuclease</keyword>
<reference evidence="13" key="1">
    <citation type="submission" date="2020-12" db="EMBL/GenBank/DDBJ databases">
        <title>Metabolic potential, ecology and presence of endohyphal bacteria is reflected in genomic diversity of Mucoromycotina.</title>
        <authorList>
            <person name="Muszewska A."/>
            <person name="Okrasinska A."/>
            <person name="Steczkiewicz K."/>
            <person name="Drgas O."/>
            <person name="Orlowska M."/>
            <person name="Perlinska-Lenart U."/>
            <person name="Aleksandrzak-Piekarczyk T."/>
            <person name="Szatraj K."/>
            <person name="Zielenkiewicz U."/>
            <person name="Pilsyk S."/>
            <person name="Malc E."/>
            <person name="Mieczkowski P."/>
            <person name="Kruszewska J.S."/>
            <person name="Biernat P."/>
            <person name="Pawlowska J."/>
        </authorList>
    </citation>
    <scope>NUCLEOTIDE SEQUENCE</scope>
    <source>
        <strain evidence="13">WA0000017839</strain>
    </source>
</reference>
<accession>A0A8H7QGS0</accession>
<dbReference type="GO" id="GO:0005634">
    <property type="term" value="C:nucleus"/>
    <property type="evidence" value="ECO:0007669"/>
    <property type="project" value="UniProtKB-SubCell"/>
</dbReference>
<dbReference type="Pfam" id="PF20499">
    <property type="entry name" value="DUF6729"/>
    <property type="match status" value="1"/>
</dbReference>
<dbReference type="OrthoDB" id="2284808at2759"/>